<dbReference type="RefSeq" id="WP_065835505.1">
    <property type="nucleotide sequence ID" value="NZ_LGSI01000067.1"/>
</dbReference>
<feature type="transmembrane region" description="Helical" evidence="2">
    <location>
        <begin position="6"/>
        <end position="24"/>
    </location>
</feature>
<reference evidence="4 5" key="1">
    <citation type="submission" date="2015-07" db="EMBL/GenBank/DDBJ databases">
        <title>Draft genome sequence of a diazotrophic, plant growth-promoting rhizobacterium of the Pseudomonas syringae complex.</title>
        <authorList>
            <person name="Patten C.L."/>
            <person name="Jeong H."/>
        </authorList>
    </citation>
    <scope>NUCLEOTIDE SEQUENCE [LARGE SCALE GENOMIC DNA]</scope>
    <source>
        <strain evidence="4 5">GR12-2</strain>
    </source>
</reference>
<dbReference type="PANTHER" id="PTHR13847:SF287">
    <property type="entry name" value="FAD-DEPENDENT OXIDOREDUCTASE DOMAIN-CONTAINING PROTEIN 1"/>
    <property type="match status" value="1"/>
</dbReference>
<evidence type="ECO:0000313" key="5">
    <source>
        <dbReference type="Proteomes" id="UP000093104"/>
    </source>
</evidence>
<dbReference type="GO" id="GO:0005737">
    <property type="term" value="C:cytoplasm"/>
    <property type="evidence" value="ECO:0007669"/>
    <property type="project" value="TreeGrafter"/>
</dbReference>
<dbReference type="OrthoDB" id="8673905at2"/>
<sequence>MSEQHADIIIVGAGIMGAASAFFLRRRGYSVLLLERGLVGQHASGTNFGNVRRQGRFLPQLALANRSRELWGRLPELIDDDLEFIASGHIRVCFRPDEIIKLQAYASAPQASELGLTVYQGAEMRARFPYLGPEVLAASYAPFDGHANPRLAAPAFARAGVREGVDLRENTEISTIDKVADMFHVTSVSGEQFRAPKLLVTAGAWGSRLSSQFGEPVPMEPNGPQMAVTEPLPYVFKEVVGVFSHRHEEVIYFRQIPRGNVIFGGCHRSKPNLDTLRSPAEPKGLLMQLPQLKRLAPALTRVNVIRTWSGVESYVIDDIPIIGPSGQVDGLYYAFGFCGHGFQLGPGVGDVMAELIDTGATSTPIEPFAITRFTQLQVSAGLQLAGSRV</sequence>
<evidence type="ECO:0000259" key="3">
    <source>
        <dbReference type="Pfam" id="PF01266"/>
    </source>
</evidence>
<keyword evidence="2" id="KW-1133">Transmembrane helix</keyword>
<comment type="caution">
    <text evidence="4">The sequence shown here is derived from an EMBL/GenBank/DDBJ whole genome shotgun (WGS) entry which is preliminary data.</text>
</comment>
<dbReference type="Pfam" id="PF01266">
    <property type="entry name" value="DAO"/>
    <property type="match status" value="1"/>
</dbReference>
<keyword evidence="2" id="KW-0812">Transmembrane</keyword>
<dbReference type="Proteomes" id="UP000093104">
    <property type="component" value="Unassembled WGS sequence"/>
</dbReference>
<keyword evidence="1" id="KW-0560">Oxidoreductase</keyword>
<keyword evidence="2" id="KW-0472">Membrane</keyword>
<name>A0A1C7YYJ1_PSESX</name>
<accession>A0A1C7YYJ1</accession>
<dbReference type="InterPro" id="IPR036188">
    <property type="entry name" value="FAD/NAD-bd_sf"/>
</dbReference>
<feature type="domain" description="FAD dependent oxidoreductase" evidence="3">
    <location>
        <begin position="7"/>
        <end position="355"/>
    </location>
</feature>
<evidence type="ECO:0000313" key="4">
    <source>
        <dbReference type="EMBL" id="OCR22741.1"/>
    </source>
</evidence>
<dbReference type="EMBL" id="LGSI01000067">
    <property type="protein sequence ID" value="OCR22741.1"/>
    <property type="molecule type" value="Genomic_DNA"/>
</dbReference>
<organism evidence="4 5">
    <name type="scientific">Pseudomonas syringae</name>
    <dbReference type="NCBI Taxonomy" id="317"/>
    <lineage>
        <taxon>Bacteria</taxon>
        <taxon>Pseudomonadati</taxon>
        <taxon>Pseudomonadota</taxon>
        <taxon>Gammaproteobacteria</taxon>
        <taxon>Pseudomonadales</taxon>
        <taxon>Pseudomonadaceae</taxon>
        <taxon>Pseudomonas</taxon>
    </lineage>
</organism>
<proteinExistence type="predicted"/>
<evidence type="ECO:0000256" key="2">
    <source>
        <dbReference type="SAM" id="Phobius"/>
    </source>
</evidence>
<dbReference type="InterPro" id="IPR006076">
    <property type="entry name" value="FAD-dep_OxRdtase"/>
</dbReference>
<dbReference type="PANTHER" id="PTHR13847">
    <property type="entry name" value="SARCOSINE DEHYDROGENASE-RELATED"/>
    <property type="match status" value="1"/>
</dbReference>
<dbReference type="SUPFAM" id="SSF54373">
    <property type="entry name" value="FAD-linked reductases, C-terminal domain"/>
    <property type="match status" value="1"/>
</dbReference>
<dbReference type="Gene3D" id="3.50.50.60">
    <property type="entry name" value="FAD/NAD(P)-binding domain"/>
    <property type="match status" value="1"/>
</dbReference>
<dbReference type="Gene3D" id="3.30.9.10">
    <property type="entry name" value="D-Amino Acid Oxidase, subunit A, domain 2"/>
    <property type="match status" value="1"/>
</dbReference>
<protein>
    <submittedName>
        <fullName evidence="4">Sarcosine oxidase subunit beta</fullName>
    </submittedName>
</protein>
<gene>
    <name evidence="4" type="ORF">AFK24_23525</name>
</gene>
<dbReference type="SUPFAM" id="SSF51905">
    <property type="entry name" value="FAD/NAD(P)-binding domain"/>
    <property type="match status" value="1"/>
</dbReference>
<dbReference type="AlphaFoldDB" id="A0A1C7YYJ1"/>
<evidence type="ECO:0000256" key="1">
    <source>
        <dbReference type="ARBA" id="ARBA00023002"/>
    </source>
</evidence>
<dbReference type="GO" id="GO:0016491">
    <property type="term" value="F:oxidoreductase activity"/>
    <property type="evidence" value="ECO:0007669"/>
    <property type="project" value="UniProtKB-KW"/>
</dbReference>
<dbReference type="PATRIC" id="fig|317.243.peg.5569"/>